<sequence>MEPDEAAPPPATPACSGTPALFSILQRSIGVSGPSCCPRNASRIRELAVEGLNPSLHCSAAAATARTWRRRLSRLRCHRSWCVK</sequence>
<protein>
    <submittedName>
        <fullName evidence="1">Uncharacterized protein</fullName>
    </submittedName>
</protein>
<evidence type="ECO:0000313" key="2">
    <source>
        <dbReference type="Proteomes" id="UP001054889"/>
    </source>
</evidence>
<evidence type="ECO:0000313" key="1">
    <source>
        <dbReference type="EMBL" id="GJM95096.1"/>
    </source>
</evidence>
<comment type="caution">
    <text evidence="1">The sequence shown here is derived from an EMBL/GenBank/DDBJ whole genome shotgun (WGS) entry which is preliminary data.</text>
</comment>
<organism evidence="1 2">
    <name type="scientific">Eleusine coracana subsp. coracana</name>
    <dbReference type="NCBI Taxonomy" id="191504"/>
    <lineage>
        <taxon>Eukaryota</taxon>
        <taxon>Viridiplantae</taxon>
        <taxon>Streptophyta</taxon>
        <taxon>Embryophyta</taxon>
        <taxon>Tracheophyta</taxon>
        <taxon>Spermatophyta</taxon>
        <taxon>Magnoliopsida</taxon>
        <taxon>Liliopsida</taxon>
        <taxon>Poales</taxon>
        <taxon>Poaceae</taxon>
        <taxon>PACMAD clade</taxon>
        <taxon>Chloridoideae</taxon>
        <taxon>Cynodonteae</taxon>
        <taxon>Eleusininae</taxon>
        <taxon>Eleusine</taxon>
    </lineage>
</organism>
<proteinExistence type="predicted"/>
<accession>A0AAV5C9V8</accession>
<reference evidence="1" key="2">
    <citation type="submission" date="2021-12" db="EMBL/GenBank/DDBJ databases">
        <title>Resequencing data analysis of finger millet.</title>
        <authorList>
            <person name="Hatakeyama M."/>
            <person name="Aluri S."/>
            <person name="Balachadran M.T."/>
            <person name="Sivarajan S.R."/>
            <person name="Poveda L."/>
            <person name="Shimizu-Inatsugi R."/>
            <person name="Schlapbach R."/>
            <person name="Sreeman S.M."/>
            <person name="Shimizu K.K."/>
        </authorList>
    </citation>
    <scope>NUCLEOTIDE SEQUENCE</scope>
</reference>
<gene>
    <name evidence="1" type="primary">ga11798</name>
    <name evidence="1" type="ORF">PR202_ga11798</name>
</gene>
<reference evidence="1" key="1">
    <citation type="journal article" date="2018" name="DNA Res.">
        <title>Multiple hybrid de novo genome assembly of finger millet, an orphan allotetraploid crop.</title>
        <authorList>
            <person name="Hatakeyama M."/>
            <person name="Aluri S."/>
            <person name="Balachadran M.T."/>
            <person name="Sivarajan S.R."/>
            <person name="Patrignani A."/>
            <person name="Gruter S."/>
            <person name="Poveda L."/>
            <person name="Shimizu-Inatsugi R."/>
            <person name="Baeten J."/>
            <person name="Francoijs K.J."/>
            <person name="Nataraja K.N."/>
            <person name="Reddy Y.A.N."/>
            <person name="Phadnis S."/>
            <person name="Ravikumar R.L."/>
            <person name="Schlapbach R."/>
            <person name="Sreeman S.M."/>
            <person name="Shimizu K.K."/>
        </authorList>
    </citation>
    <scope>NUCLEOTIDE SEQUENCE</scope>
</reference>
<dbReference type="EMBL" id="BQKI01000005">
    <property type="protein sequence ID" value="GJM95096.1"/>
    <property type="molecule type" value="Genomic_DNA"/>
</dbReference>
<keyword evidence="2" id="KW-1185">Reference proteome</keyword>
<name>A0AAV5C9V8_ELECO</name>
<dbReference type="AlphaFoldDB" id="A0AAV5C9V8"/>
<dbReference type="Proteomes" id="UP001054889">
    <property type="component" value="Unassembled WGS sequence"/>
</dbReference>